<reference evidence="1" key="1">
    <citation type="submission" date="2024-06" db="EMBL/GenBank/DDBJ databases">
        <title>Lacrimispora cavernae sp. nov., a novel anaerobe isolated from bat guano pile inside a cave.</title>
        <authorList>
            <person name="Miller S.L."/>
            <person name="Lu N."/>
            <person name="King J."/>
            <person name="Sankaranarayanan K."/>
            <person name="Lawson P.A."/>
        </authorList>
    </citation>
    <scope>NUCLEOTIDE SEQUENCE</scope>
    <source>
        <strain evidence="1">BS-2</strain>
    </source>
</reference>
<gene>
    <name evidence="1" type="ORF">ABFV83_01065</name>
</gene>
<dbReference type="AlphaFoldDB" id="A0AAU7PQB8"/>
<accession>A0AAU7PQB8</accession>
<evidence type="ECO:0000313" key="1">
    <source>
        <dbReference type="EMBL" id="XBS54407.1"/>
    </source>
</evidence>
<proteinExistence type="predicted"/>
<sequence length="68" mass="8013">MKYNPEKYERKVMEKPMVFVEKVMENENSCGNCQQSGGVDEEKKWADEDFDFPTHIAVCFACWVDWGK</sequence>
<dbReference type="RefSeq" id="WP_349947053.1">
    <property type="nucleotide sequence ID" value="NZ_CP157940.1"/>
</dbReference>
<organism evidence="1">
    <name type="scientific">Lacrimispora sp. BS-2</name>
    <dbReference type="NCBI Taxonomy" id="3151850"/>
    <lineage>
        <taxon>Bacteria</taxon>
        <taxon>Bacillati</taxon>
        <taxon>Bacillota</taxon>
        <taxon>Clostridia</taxon>
        <taxon>Lachnospirales</taxon>
        <taxon>Lachnospiraceae</taxon>
        <taxon>Lacrimispora</taxon>
    </lineage>
</organism>
<dbReference type="EMBL" id="CP157940">
    <property type="protein sequence ID" value="XBS54407.1"/>
    <property type="molecule type" value="Genomic_DNA"/>
</dbReference>
<name>A0AAU7PQB8_9FIRM</name>
<protein>
    <submittedName>
        <fullName evidence="1">Uncharacterized protein</fullName>
    </submittedName>
</protein>